<dbReference type="GO" id="GO:0006310">
    <property type="term" value="P:DNA recombination"/>
    <property type="evidence" value="ECO:0007669"/>
    <property type="project" value="UniProtKB-KW"/>
</dbReference>
<dbReference type="SUPFAM" id="SSF50249">
    <property type="entry name" value="Nucleic acid-binding proteins"/>
    <property type="match status" value="3"/>
</dbReference>
<comment type="similarity">
    <text evidence="1">Belongs to the replication factor A protein 1 family.</text>
</comment>
<organism evidence="13 14">
    <name type="scientific">Rhynchospora tenuis</name>
    <dbReference type="NCBI Taxonomy" id="198213"/>
    <lineage>
        <taxon>Eukaryota</taxon>
        <taxon>Viridiplantae</taxon>
        <taxon>Streptophyta</taxon>
        <taxon>Embryophyta</taxon>
        <taxon>Tracheophyta</taxon>
        <taxon>Spermatophyta</taxon>
        <taxon>Magnoliopsida</taxon>
        <taxon>Liliopsida</taxon>
        <taxon>Poales</taxon>
        <taxon>Cyperaceae</taxon>
        <taxon>Cyperoideae</taxon>
        <taxon>Rhynchosporeae</taxon>
        <taxon>Rhynchospora</taxon>
    </lineage>
</organism>
<evidence type="ECO:0000259" key="12">
    <source>
        <dbReference type="Pfam" id="PF21530"/>
    </source>
</evidence>
<dbReference type="EMBL" id="JAMRDG010000001">
    <property type="protein sequence ID" value="KAJ3699946.1"/>
    <property type="molecule type" value="Genomic_DNA"/>
</dbReference>
<dbReference type="Pfam" id="PF21530">
    <property type="entry name" value="Pif1_2B_dom"/>
    <property type="match status" value="1"/>
</dbReference>
<dbReference type="GO" id="GO:0003677">
    <property type="term" value="F:DNA binding"/>
    <property type="evidence" value="ECO:0007669"/>
    <property type="project" value="UniProtKB-KW"/>
</dbReference>
<keyword evidence="6" id="KW-0378">Hydrolase</keyword>
<dbReference type="SUPFAM" id="SSF52540">
    <property type="entry name" value="P-loop containing nucleoside triphosphate hydrolases"/>
    <property type="match status" value="2"/>
</dbReference>
<evidence type="ECO:0000313" key="14">
    <source>
        <dbReference type="Proteomes" id="UP001210211"/>
    </source>
</evidence>
<keyword evidence="4" id="KW-0862">Zinc</keyword>
<evidence type="ECO:0000313" key="13">
    <source>
        <dbReference type="EMBL" id="KAJ3699946.1"/>
    </source>
</evidence>
<evidence type="ECO:0000256" key="1">
    <source>
        <dbReference type="ARBA" id="ARBA00005690"/>
    </source>
</evidence>
<evidence type="ECO:0000256" key="3">
    <source>
        <dbReference type="ARBA" id="ARBA00022771"/>
    </source>
</evidence>
<keyword evidence="3" id="KW-0863">Zinc-finger</keyword>
<sequence>MQSDSSSSSSPRHPSRSRRRLIFDDDVAASSSSFPTQPSTDFAGCSSWTHTFFLPFRNITVCLFFKGAAPSSHAAPPYSPPFSVDSESSCASTVSTPQTPPAVPVYSPDDRLSYLDFGDPDEICTHCHARFWFEERCLATSRVGNPTYSLCCWHGRVDLDKIDPMPHTLATLLDPNNGPDSKHFIENIRMYNSMFAFTSMGVQVDESVNAGPGPYVFKVSGQLCHLLGSLLPDGDDPPRFAQLYMYDTEHEISNRMAPFPSTDQSSAPRPHIVRALKEMLDEYNPYAQAYRSVRERVLADSTDLLRLQIRADRARGDSRYSAHTASEVAGLIVGDLDSQHFVRDIIVERRSGELQRVSSIHPSYMPFQYPLIFTRGEDGFTTNIEYNPEAESAQKLQRQHVTMAEFYCYRLHMRVDGSPIISKSGRLLQQISIDMFACVDQARLWYLHENQASLRSDTYANVRNAVVNDDMFGSGLGKRIILPSSHVGSPRYMYQNYQDAIAVCRHLGPPHLFITFTCNPAWPEITRNLLPGQRASDRPDLVSRVFKMKLNEMIRDFKDSEFFGPISGLIYSVEFQKRGLPHVHIIIWLRDRAGLSDPVSIDRFISAELPNPVFDPEGYSVVSKFMVHGPCGTARPNSPCMQDGKCTKRFPKPFRESTVLSDDRFVLYKRRDTNTTVLKNGVCLDNKYVVPYNLNLLLKYQAHINVERCHRTDLIKYLFKYICKGRDRAMVSVFRGSGRGQSSEQNQGSQETVVDEILDYLDCRYLAAPEAVWRLFQYSIHYSHPTVERLPIHLPFENNVVFRDSQPLSEIANNPSSRRTKLTAWFELNAADPAARLLTYPEVTRHYTWHEKEKVWKFRLSGYRLARIHFVQPTAGDVYYERMMLNSVRGATSFDDLRTVNGVTYQTYKEACNAVGLLDDNSEWLYTMQEAAASASCKQLRTMFVDILLYSDVADAKELWESCWNYMGDDIVQTMRSAHCNDELTINFDSLKDYILHKLGDILFLRGYSLQYVNLPTPVLSRPMGFANRLLTEQYSNNTVDLRMRIPHFLNSLNAEQKTVFDIVVQSVQSREGQLFFVYGHGGTGKTFVWQAITAVLRSEGRIVLAVASSGLSSLLLQGGVTAYSRFKIPLKLREGSTCEIKKNTNLAQLLRETSLIIWDEAPMSNRLCFEALDRSMRDILGDINPANRDKPFGGVTVVLGGDFRQTLPVIPHGTRFDTVAASIANSYLWSSCRLLKLTINMRLLAHNGELSDRIAIAQFADWLLSVGDGSAPAIPLYNSPLADWIKIPDHLLINNSHDKEEAIIHAVYADLQTNFHNHDYLRVRAIVTPKNDAANSLNEAILKHIPGEQFEYLSHDSIQGAENISEDLHTMYPIDILNTITAGSLPCHKLSLKIGVPVMLLRNMDQSKGLCNGTRMVITQLGVRVLQAKIITGSGAGTTVRIPRIVFLHEDERLPFIFRRKQFPIRVCYAMTINKSQGQSLDVVGVYLPEPVFAHGQLYVALSRATTPSSVKILIVNPDDKNPNYTRNIEIMDLPIPVTTLTQLTNTDNAVVHGRPVRIWAATDARSGRVWNMVFVFIDHTGAAIQGTIPLADYQRISNVFSEDNICKIARFTVEKTPKDYQAIQHNYMLSLTTQTMVTVLAADKYHIPRNYFEFRPLSDVGVTVTHMKAVMDVIARVVGFGDEVHRNVGGQPARVLGMYLRDNGGRTTEVALWGNFIDSFDIADLFERSKQGPIIIACNSLQIKHWKGIYGLKTYSGTRFFLDPSMKEISDYLAMTPYDGTPITLHATSETFNIHYATSPALQRAEPAKVTIAQLNGLYLDNYNENYYQCAAVIMNVNNRFDWFYESCPDCHRKLGRNGSDVWCDHCNVRRTNSVPWYRIRVQVVDHTMNAQFVLLGRFGEQVVGMSALQLRALQEDTSGNIADPLRAIVGKKYLFTVAGKQRSRNQENRIYTVVNVEEVPDDMLSLLPQPILYLEASSIATGSSLVPRTSEMLTATKASTETPPPVQATLANNLTFAPSKASENTSDDAPKDIRGKRPLEVEQGPPGFPEKSARKKLDFDQPSPNAVQSDATATPAPDGE</sequence>
<feature type="region of interest" description="Disordered" evidence="7">
    <location>
        <begin position="2019"/>
        <end position="2083"/>
    </location>
</feature>
<evidence type="ECO:0000256" key="2">
    <source>
        <dbReference type="ARBA" id="ARBA00022723"/>
    </source>
</evidence>
<dbReference type="PANTHER" id="PTHR10492">
    <property type="match status" value="1"/>
</dbReference>
<evidence type="ECO:0000259" key="11">
    <source>
        <dbReference type="Pfam" id="PF14214"/>
    </source>
</evidence>
<protein>
    <recommendedName>
        <fullName evidence="6">ATP-dependent DNA helicase</fullName>
        <ecNumber evidence="6">5.6.2.3</ecNumber>
    </recommendedName>
</protein>
<reference evidence="13 14" key="1">
    <citation type="journal article" date="2022" name="Cell">
        <title>Repeat-based holocentromeres influence genome architecture and karyotype evolution.</title>
        <authorList>
            <person name="Hofstatter P.G."/>
            <person name="Thangavel G."/>
            <person name="Lux T."/>
            <person name="Neumann P."/>
            <person name="Vondrak T."/>
            <person name="Novak P."/>
            <person name="Zhang M."/>
            <person name="Costa L."/>
            <person name="Castellani M."/>
            <person name="Scott A."/>
            <person name="Toegelov H."/>
            <person name="Fuchs J."/>
            <person name="Mata-Sucre Y."/>
            <person name="Dias Y."/>
            <person name="Vanzela A.L.L."/>
            <person name="Huettel B."/>
            <person name="Almeida C.C.S."/>
            <person name="Simkova H."/>
            <person name="Souza G."/>
            <person name="Pedrosa-Harand A."/>
            <person name="Macas J."/>
            <person name="Mayer K.F.X."/>
            <person name="Houben A."/>
            <person name="Marques A."/>
        </authorList>
    </citation>
    <scope>NUCLEOTIDE SEQUENCE [LARGE SCALE GENOMIC DNA]</scope>
    <source>
        <strain evidence="13">RhyTen1mFocal</strain>
    </source>
</reference>
<feature type="compositionally biased region" description="Low complexity" evidence="7">
    <location>
        <begin position="1"/>
        <end position="12"/>
    </location>
</feature>
<feature type="region of interest" description="Disordered" evidence="7">
    <location>
        <begin position="1"/>
        <end position="22"/>
    </location>
</feature>
<dbReference type="GO" id="GO:0006281">
    <property type="term" value="P:DNA repair"/>
    <property type="evidence" value="ECO:0007669"/>
    <property type="project" value="UniProtKB-KW"/>
</dbReference>
<comment type="caution">
    <text evidence="13">The sequence shown here is derived from an EMBL/GenBank/DDBJ whole genome shotgun (WGS) entry which is preliminary data.</text>
</comment>
<name>A0AAD5ZL59_9POAL</name>
<dbReference type="Pfam" id="PF02721">
    <property type="entry name" value="DUF223"/>
    <property type="match status" value="1"/>
</dbReference>
<evidence type="ECO:0000259" key="8">
    <source>
        <dbReference type="Pfam" id="PF02721"/>
    </source>
</evidence>
<dbReference type="EC" id="5.6.2.3" evidence="6"/>
<dbReference type="InterPro" id="IPR049163">
    <property type="entry name" value="Pif1-like_2B_dom"/>
</dbReference>
<dbReference type="Pfam" id="PF05970">
    <property type="entry name" value="PIF1"/>
    <property type="match status" value="1"/>
</dbReference>
<keyword evidence="6" id="KW-0233">DNA recombination</keyword>
<dbReference type="GO" id="GO:0043139">
    <property type="term" value="F:5'-3' DNA helicase activity"/>
    <property type="evidence" value="ECO:0007669"/>
    <property type="project" value="UniProtKB-EC"/>
</dbReference>
<evidence type="ECO:0000256" key="4">
    <source>
        <dbReference type="ARBA" id="ARBA00022833"/>
    </source>
</evidence>
<dbReference type="CDD" id="cd04481">
    <property type="entry name" value="RPA1_DBD_B_like"/>
    <property type="match status" value="1"/>
</dbReference>
<accession>A0AAD5ZL59</accession>
<keyword evidence="6" id="KW-0227">DNA damage</keyword>
<dbReference type="Gene3D" id="3.40.50.300">
    <property type="entry name" value="P-loop containing nucleotide triphosphate hydrolases"/>
    <property type="match status" value="2"/>
</dbReference>
<dbReference type="CDD" id="cd18809">
    <property type="entry name" value="SF1_C_RecD"/>
    <property type="match status" value="1"/>
</dbReference>
<feature type="domain" description="Replication factor A C-terminal" evidence="10">
    <location>
        <begin position="1829"/>
        <end position="1962"/>
    </location>
</feature>
<feature type="compositionally biased region" description="Polar residues" evidence="7">
    <location>
        <begin position="2065"/>
        <end position="2075"/>
    </location>
</feature>
<dbReference type="InterPro" id="IPR027417">
    <property type="entry name" value="P-loop_NTPase"/>
</dbReference>
<dbReference type="PANTHER" id="PTHR10492:SF57">
    <property type="entry name" value="ATP-DEPENDENT DNA HELICASE"/>
    <property type="match status" value="1"/>
</dbReference>
<proteinExistence type="inferred from homology"/>
<feature type="domain" description="Replication protein A 70 kDa DNA-binding subunit B/D first OB fold" evidence="8">
    <location>
        <begin position="1558"/>
        <end position="1640"/>
    </location>
</feature>
<dbReference type="CDD" id="cd04476">
    <property type="entry name" value="RPA1_DBD_C"/>
    <property type="match status" value="1"/>
</dbReference>
<evidence type="ECO:0000259" key="10">
    <source>
        <dbReference type="Pfam" id="PF08646"/>
    </source>
</evidence>
<gene>
    <name evidence="13" type="ORF">LUZ61_003651</name>
</gene>
<dbReference type="InterPro" id="IPR003871">
    <property type="entry name" value="RFA1B/D_OB_1st"/>
</dbReference>
<evidence type="ECO:0000259" key="9">
    <source>
        <dbReference type="Pfam" id="PF05970"/>
    </source>
</evidence>
<keyword evidence="6" id="KW-0347">Helicase</keyword>
<dbReference type="InterPro" id="IPR025476">
    <property type="entry name" value="Helitron_helicase-like"/>
</dbReference>
<dbReference type="InterPro" id="IPR047192">
    <property type="entry name" value="Euk_RPA1_DBD_C"/>
</dbReference>
<evidence type="ECO:0000256" key="6">
    <source>
        <dbReference type="RuleBase" id="RU363044"/>
    </source>
</evidence>
<dbReference type="InterPro" id="IPR013955">
    <property type="entry name" value="Rep_factor-A_C"/>
</dbReference>
<dbReference type="Pfam" id="PF08646">
    <property type="entry name" value="Rep_fac-A_C"/>
    <property type="match status" value="1"/>
</dbReference>
<dbReference type="FunFam" id="3.40.50.300:FF:002884">
    <property type="entry name" value="ATP-dependent DNA helicase"/>
    <property type="match status" value="1"/>
</dbReference>
<feature type="domain" description="DNA helicase Pif1-like 2B" evidence="12">
    <location>
        <begin position="1377"/>
        <end position="1422"/>
    </location>
</feature>
<keyword evidence="2" id="KW-0479">Metal-binding</keyword>
<keyword evidence="14" id="KW-1185">Reference proteome</keyword>
<dbReference type="InterPro" id="IPR010285">
    <property type="entry name" value="DNA_helicase_pif1-like_DEAD"/>
</dbReference>
<feature type="compositionally biased region" description="Basic and acidic residues" evidence="7">
    <location>
        <begin position="2031"/>
        <end position="2043"/>
    </location>
</feature>
<comment type="catalytic activity">
    <reaction evidence="6">
        <text>ATP + H2O = ADP + phosphate + H(+)</text>
        <dbReference type="Rhea" id="RHEA:13065"/>
        <dbReference type="ChEBI" id="CHEBI:15377"/>
        <dbReference type="ChEBI" id="CHEBI:15378"/>
        <dbReference type="ChEBI" id="CHEBI:30616"/>
        <dbReference type="ChEBI" id="CHEBI:43474"/>
        <dbReference type="ChEBI" id="CHEBI:456216"/>
        <dbReference type="EC" id="5.6.2.3"/>
    </reaction>
</comment>
<dbReference type="Gene3D" id="2.40.50.140">
    <property type="entry name" value="Nucleic acid-binding proteins"/>
    <property type="match status" value="3"/>
</dbReference>
<comment type="cofactor">
    <cofactor evidence="6">
        <name>Mg(2+)</name>
        <dbReference type="ChEBI" id="CHEBI:18420"/>
    </cofactor>
</comment>
<feature type="domain" description="Helitron helicase-like" evidence="11">
    <location>
        <begin position="406"/>
        <end position="587"/>
    </location>
</feature>
<evidence type="ECO:0000256" key="5">
    <source>
        <dbReference type="ARBA" id="ARBA00023125"/>
    </source>
</evidence>
<feature type="domain" description="DNA helicase Pif1-like DEAD-box helicase" evidence="9">
    <location>
        <begin position="1053"/>
        <end position="1272"/>
    </location>
</feature>
<keyword evidence="6" id="KW-0547">Nucleotide-binding</keyword>
<keyword evidence="6" id="KW-0067">ATP-binding</keyword>
<dbReference type="InterPro" id="IPR012340">
    <property type="entry name" value="NA-bd_OB-fold"/>
</dbReference>
<dbReference type="GO" id="GO:0005524">
    <property type="term" value="F:ATP binding"/>
    <property type="evidence" value="ECO:0007669"/>
    <property type="project" value="UniProtKB-KW"/>
</dbReference>
<keyword evidence="5" id="KW-0238">DNA-binding</keyword>
<comment type="similarity">
    <text evidence="6">Belongs to the helicase family.</text>
</comment>
<dbReference type="GO" id="GO:0000723">
    <property type="term" value="P:telomere maintenance"/>
    <property type="evidence" value="ECO:0007669"/>
    <property type="project" value="InterPro"/>
</dbReference>
<evidence type="ECO:0000256" key="7">
    <source>
        <dbReference type="SAM" id="MobiDB-lite"/>
    </source>
</evidence>
<dbReference type="Pfam" id="PF14214">
    <property type="entry name" value="Helitron_like_N"/>
    <property type="match status" value="1"/>
</dbReference>
<dbReference type="GO" id="GO:0008270">
    <property type="term" value="F:zinc ion binding"/>
    <property type="evidence" value="ECO:0007669"/>
    <property type="project" value="UniProtKB-KW"/>
</dbReference>
<dbReference type="GO" id="GO:0016787">
    <property type="term" value="F:hydrolase activity"/>
    <property type="evidence" value="ECO:0007669"/>
    <property type="project" value="UniProtKB-KW"/>
</dbReference>
<dbReference type="Proteomes" id="UP001210211">
    <property type="component" value="Unassembled WGS sequence"/>
</dbReference>
<keyword evidence="6" id="KW-0234">DNA repair</keyword>